<dbReference type="Proteomes" id="UP000504618">
    <property type="component" value="Unplaced"/>
</dbReference>
<evidence type="ECO:0000256" key="1">
    <source>
        <dbReference type="SAM" id="MobiDB-lite"/>
    </source>
</evidence>
<feature type="compositionally biased region" description="Basic and acidic residues" evidence="1">
    <location>
        <begin position="418"/>
        <end position="427"/>
    </location>
</feature>
<feature type="region of interest" description="Disordered" evidence="1">
    <location>
        <begin position="49"/>
        <end position="84"/>
    </location>
</feature>
<feature type="region of interest" description="Disordered" evidence="1">
    <location>
        <begin position="245"/>
        <end position="333"/>
    </location>
</feature>
<evidence type="ECO:0000313" key="2">
    <source>
        <dbReference type="Proteomes" id="UP000504618"/>
    </source>
</evidence>
<protein>
    <submittedName>
        <fullName evidence="3">Uncharacterized protein LOC112465680</fullName>
    </submittedName>
</protein>
<keyword evidence="2" id="KW-1185">Reference proteome</keyword>
<organism evidence="2 3">
    <name type="scientific">Temnothorax curvispinosus</name>
    <dbReference type="NCBI Taxonomy" id="300111"/>
    <lineage>
        <taxon>Eukaryota</taxon>
        <taxon>Metazoa</taxon>
        <taxon>Ecdysozoa</taxon>
        <taxon>Arthropoda</taxon>
        <taxon>Hexapoda</taxon>
        <taxon>Insecta</taxon>
        <taxon>Pterygota</taxon>
        <taxon>Neoptera</taxon>
        <taxon>Endopterygota</taxon>
        <taxon>Hymenoptera</taxon>
        <taxon>Apocrita</taxon>
        <taxon>Aculeata</taxon>
        <taxon>Formicoidea</taxon>
        <taxon>Formicidae</taxon>
        <taxon>Myrmicinae</taxon>
        <taxon>Temnothorax</taxon>
    </lineage>
</organism>
<accession>A0A6J1R8H5</accession>
<dbReference type="GeneID" id="112465680"/>
<evidence type="ECO:0000313" key="3">
    <source>
        <dbReference type="RefSeq" id="XP_024889120.1"/>
    </source>
</evidence>
<dbReference type="RefSeq" id="XP_024889120.1">
    <property type="nucleotide sequence ID" value="XM_025033352.1"/>
</dbReference>
<feature type="compositionally biased region" description="Polar residues" evidence="1">
    <location>
        <begin position="282"/>
        <end position="294"/>
    </location>
</feature>
<sequence>MQFEMRGLHERSTTYKSLCALRREGSESDEPDSETSAWRVDRTINKKVGPTWGPSTLHQRERGAIITQPPNPASPGGKRWSRSAPDLEKTPLRTALLANAHRSPLLQEIGNPTTRKLYSSANNLIDNQSGCSSYKDIPQNSLDSIVLGGKYCDIGEDFVILDNDIYESVVLHNKNFSNNLKAHFSEEPSIINDDYPLKAVGHRAAVTGGVTVSKVPSPKCQKPPEWEPSYSTNFVQNVASTLVGTAKRVKSKKRDRSKSKESKRRDSSESRLASLADFFRSPSGSRKSSLNSPRSGERKNSVTIKINDYDGLESSSENSIGGKTQQSQHKSRISKSLLRVLNKMKTWGSRDALDDKTTAVKVEYSVLENVISIPQLSRRDSGEQAGNAGGVAVPRFLAVNSREGIDFESLESELCNFDSEHSNDSSRSKSSLGPYQETTGSRHKRSPIAFELDASPAKPVTTAYPKVPKIKIMLFSVKKLHGTEYNKEFWETGPNKTSHQINLTGGN</sequence>
<dbReference type="AlphaFoldDB" id="A0A6J1R8H5"/>
<gene>
    <name evidence="3" type="primary">LOC112465680</name>
</gene>
<name>A0A6J1R8H5_9HYME</name>
<feature type="compositionally biased region" description="Polar residues" evidence="1">
    <location>
        <begin position="313"/>
        <end position="328"/>
    </location>
</feature>
<proteinExistence type="predicted"/>
<feature type="compositionally biased region" description="Basic residues" evidence="1">
    <location>
        <begin position="247"/>
        <end position="257"/>
    </location>
</feature>
<feature type="compositionally biased region" description="Basic and acidic residues" evidence="1">
    <location>
        <begin position="258"/>
        <end position="269"/>
    </location>
</feature>
<feature type="region of interest" description="Disordered" evidence="1">
    <location>
        <begin position="418"/>
        <end position="450"/>
    </location>
</feature>
<reference evidence="3" key="1">
    <citation type="submission" date="2025-08" db="UniProtKB">
        <authorList>
            <consortium name="RefSeq"/>
        </authorList>
    </citation>
    <scope>IDENTIFICATION</scope>
    <source>
        <tissue evidence="3">Whole body</tissue>
    </source>
</reference>
<feature type="compositionally biased region" description="Polar residues" evidence="1">
    <location>
        <begin position="428"/>
        <end position="439"/>
    </location>
</feature>
<dbReference type="OrthoDB" id="339325at2759"/>